<evidence type="ECO:0000259" key="2">
    <source>
        <dbReference type="Pfam" id="PF24883"/>
    </source>
</evidence>
<gene>
    <name evidence="3" type="ORF">NLJ89_g3906</name>
</gene>
<name>A0A9W8K4V6_9AGAR</name>
<dbReference type="InterPro" id="IPR056884">
    <property type="entry name" value="NPHP3-like_N"/>
</dbReference>
<dbReference type="InterPro" id="IPR027417">
    <property type="entry name" value="P-loop_NTPase"/>
</dbReference>
<dbReference type="PANTHER" id="PTHR10039">
    <property type="entry name" value="AMELOGENIN"/>
    <property type="match status" value="1"/>
</dbReference>
<protein>
    <recommendedName>
        <fullName evidence="2">Nephrocystin 3-like N-terminal domain-containing protein</fullName>
    </recommendedName>
</protein>
<dbReference type="Proteomes" id="UP001148786">
    <property type="component" value="Unassembled WGS sequence"/>
</dbReference>
<proteinExistence type="predicted"/>
<keyword evidence="1" id="KW-0677">Repeat</keyword>
<organism evidence="3 4">
    <name type="scientific">Agrocybe chaxingu</name>
    <dbReference type="NCBI Taxonomy" id="84603"/>
    <lineage>
        <taxon>Eukaryota</taxon>
        <taxon>Fungi</taxon>
        <taxon>Dikarya</taxon>
        <taxon>Basidiomycota</taxon>
        <taxon>Agaricomycotina</taxon>
        <taxon>Agaricomycetes</taxon>
        <taxon>Agaricomycetidae</taxon>
        <taxon>Agaricales</taxon>
        <taxon>Agaricineae</taxon>
        <taxon>Strophariaceae</taxon>
        <taxon>Agrocybe</taxon>
    </lineage>
</organism>
<dbReference type="Pfam" id="PF24883">
    <property type="entry name" value="NPHP3_N"/>
    <property type="match status" value="1"/>
</dbReference>
<accession>A0A9W8K4V6</accession>
<evidence type="ECO:0000256" key="1">
    <source>
        <dbReference type="ARBA" id="ARBA00022737"/>
    </source>
</evidence>
<dbReference type="PANTHER" id="PTHR10039:SF14">
    <property type="entry name" value="NACHT DOMAIN-CONTAINING PROTEIN"/>
    <property type="match status" value="1"/>
</dbReference>
<dbReference type="SUPFAM" id="SSF52540">
    <property type="entry name" value="P-loop containing nucleoside triphosphate hydrolases"/>
    <property type="match status" value="1"/>
</dbReference>
<dbReference type="OrthoDB" id="3014077at2759"/>
<dbReference type="Gene3D" id="3.40.50.300">
    <property type="entry name" value="P-loop containing nucleotide triphosphate hydrolases"/>
    <property type="match status" value="1"/>
</dbReference>
<feature type="domain" description="Nephrocystin 3-like N-terminal" evidence="2">
    <location>
        <begin position="72"/>
        <end position="241"/>
    </location>
</feature>
<keyword evidence="4" id="KW-1185">Reference proteome</keyword>
<evidence type="ECO:0000313" key="4">
    <source>
        <dbReference type="Proteomes" id="UP001148786"/>
    </source>
</evidence>
<evidence type="ECO:0000313" key="3">
    <source>
        <dbReference type="EMBL" id="KAJ3511754.1"/>
    </source>
</evidence>
<sequence length="483" mass="53737">MTNVFNNARDVDISNATFNVHTTTNTIDHHSSNNPEFDLLLHHCALAALADAKERSNAPKCDPDTRREVMAEITNWITDDKATAEILWLHGSAGAGKTALGQTLADLCRDAGRLLGAFFFSRTGIGQGDGSTLVPTLAYQLTLAYPGSKRVVVKHIREDPGIFQKNMKTQMNKLVLTPLYQVQSSAPYRFKQFLGRVQPRVILVDGLDECSYPNAQCELLEVFVSAAQDPRLPLRILFTSRQEAHITRSVNDTLAHGRTPIKQIDLSTDPNAPRDIRTFLEKQFREIRRIHSDTVADSWPVQADVEQLVKKSSGQFIYAATVVDYIKSGRHSPSKRLQVVLGLSPRPTNDSPFSQLDRLYHHILSCIPRQMLSTALRIIGAIVAPRTSVGHAEMVHCPSPAMLECLLSLERGDVRRHLSDVFSLFKVAGRHDPVEVLHESLPDFFFDPTRSGDFFIDMRQVLQELSEGGSPARLGPSGDRCGE</sequence>
<comment type="caution">
    <text evidence="3">The sequence shown here is derived from an EMBL/GenBank/DDBJ whole genome shotgun (WGS) entry which is preliminary data.</text>
</comment>
<dbReference type="AlphaFoldDB" id="A0A9W8K4V6"/>
<reference evidence="3" key="1">
    <citation type="submission" date="2022-07" db="EMBL/GenBank/DDBJ databases">
        <title>Genome Sequence of Agrocybe chaxingu.</title>
        <authorList>
            <person name="Buettner E."/>
        </authorList>
    </citation>
    <scope>NUCLEOTIDE SEQUENCE</scope>
    <source>
        <strain evidence="3">MP-N11</strain>
    </source>
</reference>
<dbReference type="EMBL" id="JANKHO010000306">
    <property type="protein sequence ID" value="KAJ3511754.1"/>
    <property type="molecule type" value="Genomic_DNA"/>
</dbReference>